<dbReference type="Pfam" id="PF10304">
    <property type="entry name" value="RTP1_C2"/>
    <property type="match status" value="1"/>
</dbReference>
<feature type="domain" description="RNA polymerase II assembly factor Rtp1 C-terminal" evidence="3">
    <location>
        <begin position="1"/>
        <end position="107"/>
    </location>
</feature>
<dbReference type="Proteomes" id="UP001479436">
    <property type="component" value="Unassembled WGS sequence"/>
</dbReference>
<sequence length="243" mass="27425">MEALQDPILPVKAYGIGILKDMVLKKDPLIVGPELDRVLDIFVSMVQNEDSFIYLNAIKGLSAMTDIHGKKILMKLLAIYEDSVNQPMDNRLRGGEALLQTVERAGEVLGKFADLLMGSLRRVLRSRESPYLQNSALAIIGVMCEICPYALLPWFREIIEWMVILLKLEKSVEVRRAAVVLFVSLFRGMGANAVYDIPSDLVKDMLHTLKFIEATDQDELTKYHARIGLSDLDAIMKNEIFRT</sequence>
<evidence type="ECO:0000259" key="2">
    <source>
        <dbReference type="Pfam" id="PF10304"/>
    </source>
</evidence>
<dbReference type="InterPro" id="IPR011989">
    <property type="entry name" value="ARM-like"/>
</dbReference>
<keyword evidence="5" id="KW-1185">Reference proteome</keyword>
<dbReference type="Pfam" id="PF10363">
    <property type="entry name" value="RTP1_C1"/>
    <property type="match status" value="1"/>
</dbReference>
<name>A0ABR2WHI9_9FUNG</name>
<protein>
    <recommendedName>
        <fullName evidence="6">Splicing factor 3B subunit 1</fullName>
    </recommendedName>
</protein>
<reference evidence="4 5" key="1">
    <citation type="submission" date="2023-04" db="EMBL/GenBank/DDBJ databases">
        <title>Genome of Basidiobolus ranarum AG-B5.</title>
        <authorList>
            <person name="Stajich J.E."/>
            <person name="Carter-House D."/>
            <person name="Gryganskyi A."/>
        </authorList>
    </citation>
    <scope>NUCLEOTIDE SEQUENCE [LARGE SCALE GENOMIC DNA]</scope>
    <source>
        <strain evidence="4 5">AG-B5</strain>
    </source>
</reference>
<proteinExistence type="inferred from homology"/>
<dbReference type="InterPro" id="IPR019414">
    <property type="entry name" value="Rtp1_C2"/>
</dbReference>
<dbReference type="InterPro" id="IPR039600">
    <property type="entry name" value="TANGO6/Rtp1"/>
</dbReference>
<dbReference type="Gene3D" id="1.25.10.10">
    <property type="entry name" value="Leucine-rich Repeat Variant"/>
    <property type="match status" value="1"/>
</dbReference>
<comment type="similarity">
    <text evidence="1">Belongs to the Tango6 family.</text>
</comment>
<evidence type="ECO:0008006" key="6">
    <source>
        <dbReference type="Google" id="ProtNLM"/>
    </source>
</evidence>
<evidence type="ECO:0000313" key="4">
    <source>
        <dbReference type="EMBL" id="KAK9760919.1"/>
    </source>
</evidence>
<feature type="domain" description="RNA polymerase II assembly factor Rtp1 C-terminal" evidence="2">
    <location>
        <begin position="203"/>
        <end position="234"/>
    </location>
</feature>
<evidence type="ECO:0000259" key="3">
    <source>
        <dbReference type="Pfam" id="PF10363"/>
    </source>
</evidence>
<accession>A0ABR2WHI9</accession>
<dbReference type="EMBL" id="JASJQH010001700">
    <property type="protein sequence ID" value="KAK9760919.1"/>
    <property type="molecule type" value="Genomic_DNA"/>
</dbReference>
<comment type="caution">
    <text evidence="4">The sequence shown here is derived from an EMBL/GenBank/DDBJ whole genome shotgun (WGS) entry which is preliminary data.</text>
</comment>
<dbReference type="InterPro" id="IPR016024">
    <property type="entry name" value="ARM-type_fold"/>
</dbReference>
<evidence type="ECO:0000256" key="1">
    <source>
        <dbReference type="ARBA" id="ARBA00005724"/>
    </source>
</evidence>
<gene>
    <name evidence="4" type="ORF">K7432_014582</name>
</gene>
<dbReference type="SUPFAM" id="SSF48371">
    <property type="entry name" value="ARM repeat"/>
    <property type="match status" value="1"/>
</dbReference>
<organism evidence="4 5">
    <name type="scientific">Basidiobolus ranarum</name>
    <dbReference type="NCBI Taxonomy" id="34480"/>
    <lineage>
        <taxon>Eukaryota</taxon>
        <taxon>Fungi</taxon>
        <taxon>Fungi incertae sedis</taxon>
        <taxon>Zoopagomycota</taxon>
        <taxon>Entomophthoromycotina</taxon>
        <taxon>Basidiobolomycetes</taxon>
        <taxon>Basidiobolales</taxon>
        <taxon>Basidiobolaceae</taxon>
        <taxon>Basidiobolus</taxon>
    </lineage>
</organism>
<dbReference type="PANTHER" id="PTHR20959:SF1">
    <property type="entry name" value="TRANSPORT AND GOLGI ORGANIZATION PROTEIN 6 HOMOLOG"/>
    <property type="match status" value="1"/>
</dbReference>
<dbReference type="PANTHER" id="PTHR20959">
    <property type="entry name" value="TRANSPORT AND GOLGI ORGANIZATION PROTEIN 6 FAMILY MEMBER"/>
    <property type="match status" value="1"/>
</dbReference>
<evidence type="ECO:0000313" key="5">
    <source>
        <dbReference type="Proteomes" id="UP001479436"/>
    </source>
</evidence>
<dbReference type="InterPro" id="IPR019451">
    <property type="entry name" value="Rtp1_C1"/>
</dbReference>